<evidence type="ECO:0000313" key="3">
    <source>
        <dbReference type="Proteomes" id="UP000198615"/>
    </source>
</evidence>
<feature type="transmembrane region" description="Helical" evidence="1">
    <location>
        <begin position="6"/>
        <end position="28"/>
    </location>
</feature>
<dbReference type="RefSeq" id="WP_038015623.1">
    <property type="nucleotide sequence ID" value="NZ_FNBW01000010.1"/>
</dbReference>
<name>A0A8G2EW11_9PROT</name>
<keyword evidence="3" id="KW-1185">Reference proteome</keyword>
<gene>
    <name evidence="2" type="ORF">SAMN05660686_03296</name>
</gene>
<keyword evidence="1" id="KW-0472">Membrane</keyword>
<proteinExistence type="predicted"/>
<keyword evidence="1" id="KW-1133">Transmembrane helix</keyword>
<evidence type="ECO:0000313" key="2">
    <source>
        <dbReference type="EMBL" id="SDG08526.1"/>
    </source>
</evidence>
<sequence>MIDRIIQTGVIGICTALFVLLVGVAAWFQHLYTCFTEESWGFLIAGAIFFPIAIIHGIGVWFGFW</sequence>
<evidence type="ECO:0000256" key="1">
    <source>
        <dbReference type="SAM" id="Phobius"/>
    </source>
</evidence>
<keyword evidence="1" id="KW-0812">Transmembrane</keyword>
<dbReference type="Proteomes" id="UP000198615">
    <property type="component" value="Unassembled WGS sequence"/>
</dbReference>
<dbReference type="EMBL" id="FNBW01000010">
    <property type="protein sequence ID" value="SDG08526.1"/>
    <property type="molecule type" value="Genomic_DNA"/>
</dbReference>
<dbReference type="AlphaFoldDB" id="A0A8G2EW11"/>
<organism evidence="2 3">
    <name type="scientific">Thalassobaculum litoreum DSM 18839</name>
    <dbReference type="NCBI Taxonomy" id="1123362"/>
    <lineage>
        <taxon>Bacteria</taxon>
        <taxon>Pseudomonadati</taxon>
        <taxon>Pseudomonadota</taxon>
        <taxon>Alphaproteobacteria</taxon>
        <taxon>Rhodospirillales</taxon>
        <taxon>Thalassobaculaceae</taxon>
        <taxon>Thalassobaculum</taxon>
    </lineage>
</organism>
<accession>A0A8G2EW11</accession>
<reference evidence="2 3" key="1">
    <citation type="submission" date="2016-10" db="EMBL/GenBank/DDBJ databases">
        <authorList>
            <person name="Varghese N."/>
            <person name="Submissions S."/>
        </authorList>
    </citation>
    <scope>NUCLEOTIDE SEQUENCE [LARGE SCALE GENOMIC DNA]</scope>
    <source>
        <strain evidence="2 3">DSM 18839</strain>
    </source>
</reference>
<feature type="transmembrane region" description="Helical" evidence="1">
    <location>
        <begin position="40"/>
        <end position="64"/>
    </location>
</feature>
<protein>
    <submittedName>
        <fullName evidence="2">Uncharacterized protein</fullName>
    </submittedName>
</protein>
<dbReference type="OrthoDB" id="8266290at2"/>
<comment type="caution">
    <text evidence="2">The sequence shown here is derived from an EMBL/GenBank/DDBJ whole genome shotgun (WGS) entry which is preliminary data.</text>
</comment>